<dbReference type="EMBL" id="SRPW01000150">
    <property type="protein sequence ID" value="KAG6017367.1"/>
    <property type="molecule type" value="Genomic_DNA"/>
</dbReference>
<accession>A0A9P7NG44</accession>
<name>A0A9P7NG44_9HYPO</name>
<sequence>MERDLWRIRLRKAPHMSIGNRCAICNDYFKSDDWFVVCMRILQAGLYDLTMPYNSKASADLEINPVFGSGYEWLTYPRKYSGYKTLEIVRPNQEDWLILCYDKYCPICVNVNEYSAVHRDCVSLVEMKNEKSRYAYPFEFWLSTTWRQSWYDGLQLNIPRLDRFSGFGDFAVEALETLGLPSMRNMPHEIIEKIKRLCRSSLFWRYCEVEDFPLVSPRERHHKLYGHDFALKNVHDWTRGYEPSICVYNYHEHDDEHDDDEHDDGEHEDDNGDENYEKCTKPFRLTFDSWGLKKIERLSVPKANVYTPSIYDKFVVISSIQADMMRVRFEPGVARLKASKSAKWHLGSHLAPSTVWDVPNPPAYHRLLMYEPLLEGQIIRCRQFSTIPLSGCSGITFFMRFGRIVGFHCHTQRETCAQTSFERLRLPEPEKYHWHYLPISEEDEIVSLGMSSPQSDSEEEYNGIIFRLKLAGYVIIGSTSEWVWQYYYWLPIERPQAIFYDMSGPCDSIRTVAADSKGKSTWRLRRERFNFSFDVCTVYGKEPPFEYEVTTPYETRSCAPLDNAVAVNVFYWPDSNKWAGILLKYVNGGQRALGQCRLGIDRVEEYTKLILWFPAHIYERSYRISWGRLGMQSDDGILGILVGGRRRNDISARFNGF</sequence>
<protein>
    <submittedName>
        <fullName evidence="2">Uncharacterized protein</fullName>
    </submittedName>
</protein>
<evidence type="ECO:0000313" key="3">
    <source>
        <dbReference type="Proteomes" id="UP000748025"/>
    </source>
</evidence>
<dbReference type="Proteomes" id="UP000748025">
    <property type="component" value="Unassembled WGS sequence"/>
</dbReference>
<comment type="caution">
    <text evidence="2">The sequence shown here is derived from an EMBL/GenBank/DDBJ whole genome shotgun (WGS) entry which is preliminary data.</text>
</comment>
<feature type="region of interest" description="Disordered" evidence="1">
    <location>
        <begin position="256"/>
        <end position="275"/>
    </location>
</feature>
<feature type="compositionally biased region" description="Acidic residues" evidence="1">
    <location>
        <begin position="256"/>
        <end position="274"/>
    </location>
</feature>
<proteinExistence type="predicted"/>
<gene>
    <name evidence="2" type="ORF">E4U43_001520</name>
</gene>
<dbReference type="AlphaFoldDB" id="A0A9P7NG44"/>
<dbReference type="OrthoDB" id="4961586at2759"/>
<organism evidence="2 3">
    <name type="scientific">Claviceps pusilla</name>
    <dbReference type="NCBI Taxonomy" id="123648"/>
    <lineage>
        <taxon>Eukaryota</taxon>
        <taxon>Fungi</taxon>
        <taxon>Dikarya</taxon>
        <taxon>Ascomycota</taxon>
        <taxon>Pezizomycotina</taxon>
        <taxon>Sordariomycetes</taxon>
        <taxon>Hypocreomycetidae</taxon>
        <taxon>Hypocreales</taxon>
        <taxon>Clavicipitaceae</taxon>
        <taxon>Claviceps</taxon>
    </lineage>
</organism>
<keyword evidence="3" id="KW-1185">Reference proteome</keyword>
<evidence type="ECO:0000313" key="2">
    <source>
        <dbReference type="EMBL" id="KAG6017367.1"/>
    </source>
</evidence>
<evidence type="ECO:0000256" key="1">
    <source>
        <dbReference type="SAM" id="MobiDB-lite"/>
    </source>
</evidence>
<reference evidence="2" key="1">
    <citation type="journal article" date="2020" name="bioRxiv">
        <title>Whole genome comparisons of ergot fungi reveals the divergence and evolution of species within the genus Claviceps are the result of varying mechanisms driving genome evolution and host range expansion.</title>
        <authorList>
            <person name="Wyka S.A."/>
            <person name="Mondo S.J."/>
            <person name="Liu M."/>
            <person name="Dettman J."/>
            <person name="Nalam V."/>
            <person name="Broders K.D."/>
        </authorList>
    </citation>
    <scope>NUCLEOTIDE SEQUENCE</scope>
    <source>
        <strain evidence="2">CCC 602</strain>
    </source>
</reference>